<name>A0A392PXP1_9FABA</name>
<keyword evidence="3" id="KW-1185">Reference proteome</keyword>
<reference evidence="2 3" key="1">
    <citation type="journal article" date="2018" name="Front. Plant Sci.">
        <title>Red Clover (Trifolium pratense) and Zigzag Clover (T. medium) - A Picture of Genomic Similarities and Differences.</title>
        <authorList>
            <person name="Dluhosova J."/>
            <person name="Istvanek J."/>
            <person name="Nedelnik J."/>
            <person name="Repkova J."/>
        </authorList>
    </citation>
    <scope>NUCLEOTIDE SEQUENCE [LARGE SCALE GENOMIC DNA]</scope>
    <source>
        <strain evidence="3">cv. 10/8</strain>
        <tissue evidence="2">Leaf</tissue>
    </source>
</reference>
<evidence type="ECO:0000313" key="2">
    <source>
        <dbReference type="EMBL" id="MCI15725.1"/>
    </source>
</evidence>
<dbReference type="AlphaFoldDB" id="A0A392PXP1"/>
<evidence type="ECO:0000313" key="3">
    <source>
        <dbReference type="Proteomes" id="UP000265520"/>
    </source>
</evidence>
<evidence type="ECO:0000256" key="1">
    <source>
        <dbReference type="SAM" id="MobiDB-lite"/>
    </source>
</evidence>
<comment type="caution">
    <text evidence="2">The sequence shown here is derived from an EMBL/GenBank/DDBJ whole genome shotgun (WGS) entry which is preliminary data.</text>
</comment>
<feature type="non-terminal residue" evidence="2">
    <location>
        <position position="37"/>
    </location>
</feature>
<dbReference type="Proteomes" id="UP000265520">
    <property type="component" value="Unassembled WGS sequence"/>
</dbReference>
<feature type="compositionally biased region" description="Polar residues" evidence="1">
    <location>
        <begin position="1"/>
        <end position="11"/>
    </location>
</feature>
<sequence>MADTSVQLQQPSRSRDLDKLLLRPGNLVGPSFEPGDQ</sequence>
<protein>
    <submittedName>
        <fullName evidence="2">NEDD8-activating enzyme E1 catalytic subunit-like</fullName>
    </submittedName>
</protein>
<feature type="region of interest" description="Disordered" evidence="1">
    <location>
        <begin position="1"/>
        <end position="37"/>
    </location>
</feature>
<dbReference type="EMBL" id="LXQA010097681">
    <property type="protein sequence ID" value="MCI15725.1"/>
    <property type="molecule type" value="Genomic_DNA"/>
</dbReference>
<accession>A0A392PXP1</accession>
<proteinExistence type="predicted"/>
<organism evidence="2 3">
    <name type="scientific">Trifolium medium</name>
    <dbReference type="NCBI Taxonomy" id="97028"/>
    <lineage>
        <taxon>Eukaryota</taxon>
        <taxon>Viridiplantae</taxon>
        <taxon>Streptophyta</taxon>
        <taxon>Embryophyta</taxon>
        <taxon>Tracheophyta</taxon>
        <taxon>Spermatophyta</taxon>
        <taxon>Magnoliopsida</taxon>
        <taxon>eudicotyledons</taxon>
        <taxon>Gunneridae</taxon>
        <taxon>Pentapetalae</taxon>
        <taxon>rosids</taxon>
        <taxon>fabids</taxon>
        <taxon>Fabales</taxon>
        <taxon>Fabaceae</taxon>
        <taxon>Papilionoideae</taxon>
        <taxon>50 kb inversion clade</taxon>
        <taxon>NPAAA clade</taxon>
        <taxon>Hologalegina</taxon>
        <taxon>IRL clade</taxon>
        <taxon>Trifolieae</taxon>
        <taxon>Trifolium</taxon>
    </lineage>
</organism>